<dbReference type="GO" id="GO:0006508">
    <property type="term" value="P:proteolysis"/>
    <property type="evidence" value="ECO:0007669"/>
    <property type="project" value="UniProtKB-KW"/>
</dbReference>
<proteinExistence type="predicted"/>
<keyword evidence="2" id="KW-1185">Reference proteome</keyword>
<dbReference type="KEGG" id="ayw:AYWB_071"/>
<name>Q2NK55_AYWBP</name>
<gene>
    <name evidence="1" type="ordered locus">AYWB_071</name>
</gene>
<reference evidence="1 2" key="1">
    <citation type="journal article" date="2006" name="J. Bacteriol.">
        <title>Living with genome instability: the adaptation of phytoplasmas to diverse environments of their insect and plant hosts.</title>
        <authorList>
            <person name="Bai X."/>
            <person name="Zhang J."/>
            <person name="Ewing A."/>
            <person name="Miller S.A."/>
            <person name="Jancso Radek A."/>
            <person name="Shevchenko D.V."/>
            <person name="Tsukerman K."/>
            <person name="Walunas T."/>
            <person name="Lapidus A."/>
            <person name="Campbell J.W."/>
            <person name="Hogenhout S.A."/>
        </authorList>
    </citation>
    <scope>NUCLEOTIDE SEQUENCE [LARGE SCALE GENOMIC DNA]</scope>
    <source>
        <strain evidence="1 2">AYWB</strain>
    </source>
</reference>
<evidence type="ECO:0000313" key="1">
    <source>
        <dbReference type="EMBL" id="ABC65188.1"/>
    </source>
</evidence>
<dbReference type="AlphaFoldDB" id="Q2NK55"/>
<sequence>MFEKQQHKSQGDNKLILKYKGPKHFLQEDKDYYLGRARLVNTDFKDSTNFHLHFNPVRKTLSLYQEKHNNDKTKEAEMKRTILVGNKKRSFNE</sequence>
<accession>Q2NK55</accession>
<dbReference type="EMBL" id="CP000061">
    <property type="protein sequence ID" value="ABC65188.1"/>
    <property type="molecule type" value="Genomic_DNA"/>
</dbReference>
<dbReference type="STRING" id="322098.AYWB_071"/>
<keyword evidence="1" id="KW-0378">Hydrolase</keyword>
<dbReference type="GO" id="GO:0008233">
    <property type="term" value="F:peptidase activity"/>
    <property type="evidence" value="ECO:0007669"/>
    <property type="project" value="UniProtKB-KW"/>
</dbReference>
<evidence type="ECO:0000313" key="2">
    <source>
        <dbReference type="Proteomes" id="UP000001934"/>
    </source>
</evidence>
<keyword evidence="1" id="KW-0645">Protease</keyword>
<dbReference type="eggNOG" id="COG0465">
    <property type="taxonomic scope" value="Bacteria"/>
</dbReference>
<dbReference type="Proteomes" id="UP000001934">
    <property type="component" value="Chromosome"/>
</dbReference>
<dbReference type="RefSeq" id="WP_011412355.1">
    <property type="nucleotide sequence ID" value="NC_007716.1"/>
</dbReference>
<dbReference type="PhylomeDB" id="Q2NK55"/>
<dbReference type="HOGENOM" id="CLU_2393517_0_0_14"/>
<protein>
    <submittedName>
        <fullName evidence="1">Fragment of ATP-dependent Zn protease</fullName>
    </submittedName>
</protein>
<organism evidence="1 2">
    <name type="scientific">Aster yellows witches'-broom phytoplasma (strain AYWB)</name>
    <dbReference type="NCBI Taxonomy" id="322098"/>
    <lineage>
        <taxon>Bacteria</taxon>
        <taxon>Bacillati</taxon>
        <taxon>Mycoplasmatota</taxon>
        <taxon>Mollicutes</taxon>
        <taxon>Acholeplasmatales</taxon>
        <taxon>Acholeplasmataceae</taxon>
        <taxon>Candidatus Phytoplasma</taxon>
        <taxon>16SrI (Aster yellows group)</taxon>
    </lineage>
</organism>